<feature type="transmembrane region" description="Helical" evidence="1">
    <location>
        <begin position="49"/>
        <end position="80"/>
    </location>
</feature>
<evidence type="ECO:0000256" key="1">
    <source>
        <dbReference type="SAM" id="Phobius"/>
    </source>
</evidence>
<feature type="transmembrane region" description="Helical" evidence="1">
    <location>
        <begin position="26"/>
        <end position="42"/>
    </location>
</feature>
<reference evidence="2 3" key="1">
    <citation type="journal article" date="2019" name="Emerg. Microbes Infect.">
        <title>Comprehensive subspecies identification of 175 nontuberculous mycobacteria species based on 7547 genomic profiles.</title>
        <authorList>
            <person name="Matsumoto Y."/>
            <person name="Kinjo T."/>
            <person name="Motooka D."/>
            <person name="Nabeya D."/>
            <person name="Jung N."/>
            <person name="Uechi K."/>
            <person name="Horii T."/>
            <person name="Iida T."/>
            <person name="Fujita J."/>
            <person name="Nakamura S."/>
        </authorList>
    </citation>
    <scope>NUCLEOTIDE SEQUENCE [LARGE SCALE GENOMIC DNA]</scope>
    <source>
        <strain evidence="2 3">JCM 30996</strain>
    </source>
</reference>
<evidence type="ECO:0000313" key="2">
    <source>
        <dbReference type="EMBL" id="GFH00777.1"/>
    </source>
</evidence>
<evidence type="ECO:0008006" key="4">
    <source>
        <dbReference type="Google" id="ProtNLM"/>
    </source>
</evidence>
<name>A0A7I9ZJA7_9MYCO</name>
<keyword evidence="3" id="KW-1185">Reference proteome</keyword>
<keyword evidence="1" id="KW-0812">Transmembrane</keyword>
<keyword evidence="1" id="KW-1133">Transmembrane helix</keyword>
<organism evidence="2 3">
    <name type="scientific">Mycolicibacterium hippocampi</name>
    <dbReference type="NCBI Taxonomy" id="659824"/>
    <lineage>
        <taxon>Bacteria</taxon>
        <taxon>Bacillati</taxon>
        <taxon>Actinomycetota</taxon>
        <taxon>Actinomycetes</taxon>
        <taxon>Mycobacteriales</taxon>
        <taxon>Mycobacteriaceae</taxon>
        <taxon>Mycolicibacterium</taxon>
    </lineage>
</organism>
<feature type="transmembrane region" description="Helical" evidence="1">
    <location>
        <begin position="92"/>
        <end position="110"/>
    </location>
</feature>
<protein>
    <recommendedName>
        <fullName evidence="4">Integral membrane protein</fullName>
    </recommendedName>
</protein>
<proteinExistence type="predicted"/>
<gene>
    <name evidence="2" type="ORF">MHIP_12600</name>
</gene>
<comment type="caution">
    <text evidence="2">The sequence shown here is derived from an EMBL/GenBank/DDBJ whole genome shotgun (WGS) entry which is preliminary data.</text>
</comment>
<evidence type="ECO:0000313" key="3">
    <source>
        <dbReference type="Proteomes" id="UP000465304"/>
    </source>
</evidence>
<sequence length="160" mass="15907">MKLLLPSAFGVLMVGAAGYRADGPALAAVAAALIAVVLAAWWRQAATAAVLLAVLTVVLAEPAPMFTALAGLAATAYLVLRHGPAGATTPTMFAAVGFAVVATVGVVVPMQMPWLPLAAPLALLGGYLLALRPYLGGGVGGWIGGRTARGPGARQIGSPN</sequence>
<accession>A0A7I9ZJA7</accession>
<feature type="transmembrane region" description="Helical" evidence="1">
    <location>
        <begin position="117"/>
        <end position="135"/>
    </location>
</feature>
<keyword evidence="1" id="KW-0472">Membrane</keyword>
<dbReference type="AlphaFoldDB" id="A0A7I9ZJA7"/>
<dbReference type="Proteomes" id="UP000465304">
    <property type="component" value="Unassembled WGS sequence"/>
</dbReference>
<dbReference type="EMBL" id="BLLB01000002">
    <property type="protein sequence ID" value="GFH00777.1"/>
    <property type="molecule type" value="Genomic_DNA"/>
</dbReference>